<organism evidence="2 3">
    <name type="scientific">Legionella shakespearei DSM 23087</name>
    <dbReference type="NCBI Taxonomy" id="1122169"/>
    <lineage>
        <taxon>Bacteria</taxon>
        <taxon>Pseudomonadati</taxon>
        <taxon>Pseudomonadota</taxon>
        <taxon>Gammaproteobacteria</taxon>
        <taxon>Legionellales</taxon>
        <taxon>Legionellaceae</taxon>
        <taxon>Legionella</taxon>
    </lineage>
</organism>
<evidence type="ECO:0000256" key="1">
    <source>
        <dbReference type="SAM" id="SignalP"/>
    </source>
</evidence>
<comment type="caution">
    <text evidence="2">The sequence shown here is derived from an EMBL/GenBank/DDBJ whole genome shotgun (WGS) entry which is preliminary data.</text>
</comment>
<dbReference type="PATRIC" id="fig|1122169.6.peg.2588"/>
<gene>
    <name evidence="2" type="ORF">Lsha_2249</name>
</gene>
<name>A0A0W0YLU8_9GAMM</name>
<dbReference type="EMBL" id="LNYW01000063">
    <property type="protein sequence ID" value="KTD57815.1"/>
    <property type="molecule type" value="Genomic_DNA"/>
</dbReference>
<dbReference type="eggNOG" id="ENOG5032BF0">
    <property type="taxonomic scope" value="Bacteria"/>
</dbReference>
<protein>
    <submittedName>
        <fullName evidence="2">Uncharacterized protein</fullName>
    </submittedName>
</protein>
<proteinExistence type="predicted"/>
<accession>A0A0W0YLU8</accession>
<dbReference type="AlphaFoldDB" id="A0A0W0YLU8"/>
<dbReference type="RefSeq" id="WP_018577338.1">
    <property type="nucleotide sequence ID" value="NZ_KB892400.1"/>
</dbReference>
<evidence type="ECO:0000313" key="2">
    <source>
        <dbReference type="EMBL" id="KTD57815.1"/>
    </source>
</evidence>
<feature type="chain" id="PRO_5006917759" evidence="1">
    <location>
        <begin position="23"/>
        <end position="100"/>
    </location>
</feature>
<evidence type="ECO:0000313" key="3">
    <source>
        <dbReference type="Proteomes" id="UP000054600"/>
    </source>
</evidence>
<feature type="signal peptide" evidence="1">
    <location>
        <begin position="1"/>
        <end position="22"/>
    </location>
</feature>
<dbReference type="Proteomes" id="UP000054600">
    <property type="component" value="Unassembled WGS sequence"/>
</dbReference>
<reference evidence="2 3" key="1">
    <citation type="submission" date="2015-11" db="EMBL/GenBank/DDBJ databases">
        <title>Genomic analysis of 38 Legionella species identifies large and diverse effector repertoires.</title>
        <authorList>
            <person name="Burstein D."/>
            <person name="Amaro F."/>
            <person name="Zusman T."/>
            <person name="Lifshitz Z."/>
            <person name="Cohen O."/>
            <person name="Gilbert J.A."/>
            <person name="Pupko T."/>
            <person name="Shuman H.A."/>
            <person name="Segal G."/>
        </authorList>
    </citation>
    <scope>NUCLEOTIDE SEQUENCE [LARGE SCALE GENOMIC DNA]</scope>
    <source>
        <strain evidence="2 3">ATCC 49655</strain>
    </source>
</reference>
<keyword evidence="1" id="KW-0732">Signal</keyword>
<sequence>MMSKKIWVTLLLSSLLSFAAVAEESNVEPSEGQIIQFTRGKSVTLNELSSVADLSTARNQKGNPVTLEDVNYTVASFTRTTITIEPPNGSTADVITLDLK</sequence>
<keyword evidence="3" id="KW-1185">Reference proteome</keyword>